<dbReference type="EMBL" id="FNYR01000001">
    <property type="protein sequence ID" value="SEI46777.1"/>
    <property type="molecule type" value="Genomic_DNA"/>
</dbReference>
<protein>
    <submittedName>
        <fullName evidence="2">Glycerophosphoryl diester phosphodiesterase</fullName>
    </submittedName>
</protein>
<dbReference type="GO" id="GO:0008081">
    <property type="term" value="F:phosphoric diester hydrolase activity"/>
    <property type="evidence" value="ECO:0007669"/>
    <property type="project" value="InterPro"/>
</dbReference>
<evidence type="ECO:0000313" key="2">
    <source>
        <dbReference type="EMBL" id="SEI46777.1"/>
    </source>
</evidence>
<dbReference type="PANTHER" id="PTHR46211:SF14">
    <property type="entry name" value="GLYCEROPHOSPHODIESTER PHOSPHODIESTERASE"/>
    <property type="match status" value="1"/>
</dbReference>
<gene>
    <name evidence="2" type="ORF">SAMN05444271_10114</name>
</gene>
<dbReference type="Pfam" id="PF03009">
    <property type="entry name" value="GDPD"/>
    <property type="match status" value="1"/>
</dbReference>
<accession>A0A2H4Q2W3</accession>
<dbReference type="InterPro" id="IPR017946">
    <property type="entry name" value="PLC-like_Pdiesterase_TIM-brl"/>
</dbReference>
<reference evidence="2 3" key="1">
    <citation type="submission" date="2016-10" db="EMBL/GenBank/DDBJ databases">
        <authorList>
            <person name="de Groot N.N."/>
        </authorList>
    </citation>
    <scope>NUCLEOTIDE SEQUENCE [LARGE SCALE GENOMIC DNA]</scope>
    <source>
        <strain evidence="2 3">DSM 22187</strain>
    </source>
</reference>
<dbReference type="STRING" id="1073996.SAMN05444271_10114"/>
<accession>A0A1H6R2R2</accession>
<evidence type="ECO:0000313" key="3">
    <source>
        <dbReference type="Proteomes" id="UP000198888"/>
    </source>
</evidence>
<dbReference type="OrthoDB" id="19020at2157"/>
<dbReference type="SUPFAM" id="SSF51695">
    <property type="entry name" value="PLC-like phosphodiesterases"/>
    <property type="match status" value="1"/>
</dbReference>
<dbReference type="Gene3D" id="3.20.20.190">
    <property type="entry name" value="Phosphatidylinositol (PI) phosphodiesterase"/>
    <property type="match status" value="1"/>
</dbReference>
<dbReference type="AlphaFoldDB" id="A0A1H6R2R2"/>
<sequence>MTSGNPNGGLTTVSGHRTVAEPNVIAHRGFAGIYPENTVAAVEGSVADGRASTVEVDVMPTADGEIVVFHDDDLSRLTNAPDSVSGTNIWELPYDRITGYSVLGTTQSVPLLTDVLAAIPPEFSINIELKNPGCEKLRFAETLDEAALDAATDRWRSFVGSVVDLATDSDHELLVSSFYEGALAAIREIDPSIPIASVFYDSVDTGLELSRRYDVEAIHPPWNMVTGSTLPDAPVSGSFDDVDLVDIAHEEGRQVNAWTVTTWHQAAELQQAGVDGVITDYPGVCTAQRPPADAPSTPQSASE</sequence>
<name>A0A1H6R2R2_9EURY</name>
<dbReference type="GeneID" id="35002734"/>
<evidence type="ECO:0000259" key="1">
    <source>
        <dbReference type="PROSITE" id="PS51704"/>
    </source>
</evidence>
<keyword evidence="3" id="KW-1185">Reference proteome</keyword>
<organism evidence="2 3">
    <name type="scientific">Halohasta litchfieldiae</name>
    <dbReference type="NCBI Taxonomy" id="1073996"/>
    <lineage>
        <taxon>Archaea</taxon>
        <taxon>Methanobacteriati</taxon>
        <taxon>Methanobacteriota</taxon>
        <taxon>Stenosarchaea group</taxon>
        <taxon>Halobacteria</taxon>
        <taxon>Halobacteriales</taxon>
        <taxon>Haloferacaceae</taxon>
        <taxon>Halohasta</taxon>
    </lineage>
</organism>
<proteinExistence type="predicted"/>
<dbReference type="CDD" id="cd08556">
    <property type="entry name" value="GDPD"/>
    <property type="match status" value="1"/>
</dbReference>
<dbReference type="GO" id="GO:0006629">
    <property type="term" value="P:lipid metabolic process"/>
    <property type="evidence" value="ECO:0007669"/>
    <property type="project" value="InterPro"/>
</dbReference>
<dbReference type="PROSITE" id="PS51704">
    <property type="entry name" value="GP_PDE"/>
    <property type="match status" value="1"/>
</dbReference>
<dbReference type="KEGG" id="hae:halTADL_1950"/>
<feature type="domain" description="GP-PDE" evidence="1">
    <location>
        <begin position="22"/>
        <end position="289"/>
    </location>
</feature>
<dbReference type="RefSeq" id="WP_162551709.1">
    <property type="nucleotide sequence ID" value="NZ_CP024845.1"/>
</dbReference>
<dbReference type="Proteomes" id="UP000198888">
    <property type="component" value="Unassembled WGS sequence"/>
</dbReference>
<dbReference type="InterPro" id="IPR030395">
    <property type="entry name" value="GP_PDE_dom"/>
</dbReference>
<dbReference type="PANTHER" id="PTHR46211">
    <property type="entry name" value="GLYCEROPHOSPHORYL DIESTER PHOSPHODIESTERASE"/>
    <property type="match status" value="1"/>
</dbReference>